<dbReference type="HOGENOM" id="CLU_169388_0_0_1"/>
<dbReference type="Proteomes" id="UP000015103">
    <property type="component" value="Unassembled WGS sequence"/>
</dbReference>
<evidence type="ECO:0000313" key="2">
    <source>
        <dbReference type="Proteomes" id="UP000015103"/>
    </source>
</evidence>
<sequence length="116" mass="12818">EITNLGLRYSLAVLVIYNTSMLRHWLSAFNSLLMRSSDTDSIIVDLIWLPAIEVLLLVATISFIATLCSALSSGWELALLLLLAIPVKDNCTKVTRGFENCAGSEQERILLSGRLH</sequence>
<organism evidence="1 2">
    <name type="scientific">Rhodnius prolixus</name>
    <name type="common">Triatomid bug</name>
    <dbReference type="NCBI Taxonomy" id="13249"/>
    <lineage>
        <taxon>Eukaryota</taxon>
        <taxon>Metazoa</taxon>
        <taxon>Ecdysozoa</taxon>
        <taxon>Arthropoda</taxon>
        <taxon>Hexapoda</taxon>
        <taxon>Insecta</taxon>
        <taxon>Pterygota</taxon>
        <taxon>Neoptera</taxon>
        <taxon>Paraneoptera</taxon>
        <taxon>Hemiptera</taxon>
        <taxon>Heteroptera</taxon>
        <taxon>Panheteroptera</taxon>
        <taxon>Cimicomorpha</taxon>
        <taxon>Reduviidae</taxon>
        <taxon>Triatominae</taxon>
        <taxon>Rhodnius</taxon>
    </lineage>
</organism>
<dbReference type="VEuPathDB" id="VectorBase:RPRC003148"/>
<name>T1HGH5_RHOPR</name>
<reference evidence="1" key="1">
    <citation type="submission" date="2015-05" db="UniProtKB">
        <authorList>
            <consortium name="EnsemblMetazoa"/>
        </authorList>
    </citation>
    <scope>IDENTIFICATION</scope>
</reference>
<dbReference type="AlphaFoldDB" id="T1HGH5"/>
<dbReference type="EMBL" id="ACPB03027060">
    <property type="status" value="NOT_ANNOTATED_CDS"/>
    <property type="molecule type" value="Genomic_DNA"/>
</dbReference>
<protein>
    <submittedName>
        <fullName evidence="1">Uncharacterized protein</fullName>
    </submittedName>
</protein>
<evidence type="ECO:0000313" key="1">
    <source>
        <dbReference type="EnsemblMetazoa" id="RPRC003148-PA"/>
    </source>
</evidence>
<dbReference type="EnsemblMetazoa" id="RPRC003148-RA">
    <property type="protein sequence ID" value="RPRC003148-PA"/>
    <property type="gene ID" value="RPRC003148"/>
</dbReference>
<proteinExistence type="predicted"/>
<keyword evidence="2" id="KW-1185">Reference proteome</keyword>
<accession>T1HGH5</accession>
<dbReference type="InParanoid" id="T1HGH5"/>
<dbReference type="EMBL" id="ACPB03027061">
    <property type="status" value="NOT_ANNOTATED_CDS"/>
    <property type="molecule type" value="Genomic_DNA"/>
</dbReference>